<dbReference type="Pfam" id="PF01370">
    <property type="entry name" value="Epimerase"/>
    <property type="match status" value="1"/>
</dbReference>
<dbReference type="InterPro" id="IPR036291">
    <property type="entry name" value="NAD(P)-bd_dom_sf"/>
</dbReference>
<sequence length="335" mass="36259">MRVMITGANGFVGRALVKRLLETNELQGRSISALILLDKELVGFAEDKRMRRHCGSVTDAALLRRALADGIDVVFHLVSIPGGAAEQHYSLGYQVNLLASLELLDQLREQPGRPVLVYASSVAVYGGDLPARMDERAAPRPQLSYGTHKTMVEMALNDLARRGEVDGRAVRLPGIVARPREPNGLRSAFMSDLLHAFAEGEPYCCPVSPQAQAWWMSVRCCVDNLLRAAELPTAELGESRVWQLPLLHLSIAQVIDALAAAFGQERRALISFAPDAGLQALFGSFPAMKTPQARALGFRHDGSAAALIRNSLKAAAPARRVRGRVGLGVSENAIN</sequence>
<organism evidence="4 5">
    <name type="scientific">Pseudomonas frederiksbergensis</name>
    <dbReference type="NCBI Taxonomy" id="104087"/>
    <lineage>
        <taxon>Bacteria</taxon>
        <taxon>Pseudomonadati</taxon>
        <taxon>Pseudomonadota</taxon>
        <taxon>Gammaproteobacteria</taxon>
        <taxon>Pseudomonadales</taxon>
        <taxon>Pseudomonadaceae</taxon>
        <taxon>Pseudomonas</taxon>
    </lineage>
</organism>
<dbReference type="AlphaFoldDB" id="A0A0B1Z4A3"/>
<evidence type="ECO:0000256" key="1">
    <source>
        <dbReference type="ARBA" id="ARBA00022857"/>
    </source>
</evidence>
<dbReference type="RefSeq" id="WP_039589571.1">
    <property type="nucleotide sequence ID" value="NZ_JQGJ02000005.1"/>
</dbReference>
<feature type="domain" description="NAD-dependent epimerase/dehydratase" evidence="3">
    <location>
        <begin position="3"/>
        <end position="229"/>
    </location>
</feature>
<evidence type="ECO:0000313" key="4">
    <source>
        <dbReference type="EMBL" id="KHK65435.1"/>
    </source>
</evidence>
<accession>A0A0B1Z4A3</accession>
<dbReference type="Gene3D" id="3.40.50.720">
    <property type="entry name" value="NAD(P)-binding Rossmann-like Domain"/>
    <property type="match status" value="1"/>
</dbReference>
<proteinExistence type="predicted"/>
<reference evidence="5" key="1">
    <citation type="submission" date="2015-03" db="EMBL/GenBank/DDBJ databases">
        <title>Pseudomonas frederiksbergensis hydrocarbon degrader.</title>
        <authorList>
            <person name="Brown L.M."/>
            <person name="Ruiz O.N."/>
            <person name="Mueller S."/>
            <person name="Gunasekera T.S."/>
        </authorList>
    </citation>
    <scope>NUCLEOTIDE SEQUENCE [LARGE SCALE GENOMIC DNA]</scope>
    <source>
        <strain evidence="5">SI8</strain>
    </source>
</reference>
<dbReference type="SUPFAM" id="SSF51735">
    <property type="entry name" value="NAD(P)-binding Rossmann-fold domains"/>
    <property type="match status" value="1"/>
</dbReference>
<keyword evidence="1" id="KW-0521">NADP</keyword>
<dbReference type="EMBL" id="JQGJ01000003">
    <property type="protein sequence ID" value="KHK65435.1"/>
    <property type="molecule type" value="Genomic_DNA"/>
</dbReference>
<dbReference type="Proteomes" id="UP000030949">
    <property type="component" value="Unassembled WGS sequence"/>
</dbReference>
<comment type="caution">
    <text evidence="4">The sequence shown here is derived from an EMBL/GenBank/DDBJ whole genome shotgun (WGS) entry which is preliminary data.</text>
</comment>
<dbReference type="PANTHER" id="PTHR43103">
    <property type="entry name" value="NUCLEOSIDE-DIPHOSPHATE-SUGAR EPIMERASE"/>
    <property type="match status" value="1"/>
</dbReference>
<dbReference type="InterPro" id="IPR001509">
    <property type="entry name" value="Epimerase_deHydtase"/>
</dbReference>
<gene>
    <name evidence="4" type="ORF">JZ00_06025</name>
</gene>
<dbReference type="Gene3D" id="3.90.25.10">
    <property type="entry name" value="UDP-galactose 4-epimerase, domain 1"/>
    <property type="match status" value="1"/>
</dbReference>
<protein>
    <submittedName>
        <fullName evidence="4">Epimerase</fullName>
    </submittedName>
</protein>
<dbReference type="OrthoDB" id="9801056at2"/>
<keyword evidence="2" id="KW-0119">Carbohydrate metabolism</keyword>
<dbReference type="PANTHER" id="PTHR43103:SF3">
    <property type="entry name" value="ADP-L-GLYCERO-D-MANNO-HEPTOSE-6-EPIMERASE"/>
    <property type="match status" value="1"/>
</dbReference>
<evidence type="ECO:0000256" key="2">
    <source>
        <dbReference type="ARBA" id="ARBA00023277"/>
    </source>
</evidence>
<name>A0A0B1Z4A3_9PSED</name>
<evidence type="ECO:0000259" key="3">
    <source>
        <dbReference type="Pfam" id="PF01370"/>
    </source>
</evidence>
<evidence type="ECO:0000313" key="5">
    <source>
        <dbReference type="Proteomes" id="UP000030949"/>
    </source>
</evidence>